<accession>A0A1Z3HT37</accession>
<feature type="region of interest" description="Disordered" evidence="1">
    <location>
        <begin position="1"/>
        <end position="46"/>
    </location>
</feature>
<evidence type="ECO:0000313" key="2">
    <source>
        <dbReference type="EMBL" id="ASC73412.1"/>
    </source>
</evidence>
<proteinExistence type="predicted"/>
<reference evidence="2 3" key="1">
    <citation type="journal article" date="2016" name="Biochim. Biophys. Acta">
        <title>Characterization of red-shifted phycobilisomes isolated from the chlorophyll f-containing cyanobacterium Halomicronema hongdechloris.</title>
        <authorList>
            <person name="Li Y."/>
            <person name="Lin Y."/>
            <person name="Garvey C.J."/>
            <person name="Birch D."/>
            <person name="Corkery R.W."/>
            <person name="Loughlin P.C."/>
            <person name="Scheer H."/>
            <person name="Willows R.D."/>
            <person name="Chen M."/>
        </authorList>
    </citation>
    <scope>NUCLEOTIDE SEQUENCE [LARGE SCALE GENOMIC DNA]</scope>
    <source>
        <strain evidence="2 3">C2206</strain>
    </source>
</reference>
<evidence type="ECO:0000313" key="3">
    <source>
        <dbReference type="Proteomes" id="UP000191901"/>
    </source>
</evidence>
<sequence length="87" mass="9569">MVKDRPRRAIAPPRHGQAKRRQRGTAIESAQQHIDHTGGDGDTDQTLTPVGCLEPVCPGAIHLIRGIEFGLLNQQVRLPTDSINRLD</sequence>
<dbReference type="AlphaFoldDB" id="A0A1Z3HT37"/>
<dbReference type="EMBL" id="CP021983">
    <property type="protein sequence ID" value="ASC73412.1"/>
    <property type="molecule type" value="Genomic_DNA"/>
</dbReference>
<dbReference type="KEGG" id="hhg:XM38_043790"/>
<dbReference type="Proteomes" id="UP000191901">
    <property type="component" value="Chromosome"/>
</dbReference>
<gene>
    <name evidence="2" type="ORF">XM38_043790</name>
</gene>
<keyword evidence="3" id="KW-1185">Reference proteome</keyword>
<organism evidence="2 3">
    <name type="scientific">Halomicronema hongdechloris C2206</name>
    <dbReference type="NCBI Taxonomy" id="1641165"/>
    <lineage>
        <taxon>Bacteria</taxon>
        <taxon>Bacillati</taxon>
        <taxon>Cyanobacteriota</taxon>
        <taxon>Cyanophyceae</taxon>
        <taxon>Nodosilineales</taxon>
        <taxon>Nodosilineaceae</taxon>
        <taxon>Halomicronema</taxon>
    </lineage>
</organism>
<protein>
    <submittedName>
        <fullName evidence="2">Uncharacterized protein</fullName>
    </submittedName>
</protein>
<name>A0A1Z3HT37_9CYAN</name>
<evidence type="ECO:0000256" key="1">
    <source>
        <dbReference type="SAM" id="MobiDB-lite"/>
    </source>
</evidence>